<dbReference type="EMBL" id="OZ020113">
    <property type="protein sequence ID" value="CAK9266336.1"/>
    <property type="molecule type" value="Genomic_DNA"/>
</dbReference>
<evidence type="ECO:0000313" key="1">
    <source>
        <dbReference type="EMBL" id="CAK9266336.1"/>
    </source>
</evidence>
<reference evidence="1" key="1">
    <citation type="submission" date="2024-02" db="EMBL/GenBank/DDBJ databases">
        <authorList>
            <consortium name="ELIXIR-Norway"/>
            <consortium name="Elixir Norway"/>
        </authorList>
    </citation>
    <scope>NUCLEOTIDE SEQUENCE</scope>
</reference>
<protein>
    <submittedName>
        <fullName evidence="1">Uncharacterized protein</fullName>
    </submittedName>
</protein>
<sequence length="118" mass="13049">MFRPMLLVVETRNCCVCASASPSVSQTISRFLSEVPCAVQVVHVRAQLQRSDGVSTVAYCLLNAEHGSLHSECFVHAHAAIFPTHEAASVYLLFQVVLSILRWEKKHQNLVELEALSS</sequence>
<accession>A0ABP0WKE3</accession>
<proteinExistence type="predicted"/>
<keyword evidence="2" id="KW-1185">Reference proteome</keyword>
<organism evidence="1 2">
    <name type="scientific">Sphagnum jensenii</name>
    <dbReference type="NCBI Taxonomy" id="128206"/>
    <lineage>
        <taxon>Eukaryota</taxon>
        <taxon>Viridiplantae</taxon>
        <taxon>Streptophyta</taxon>
        <taxon>Embryophyta</taxon>
        <taxon>Bryophyta</taxon>
        <taxon>Sphagnophytina</taxon>
        <taxon>Sphagnopsida</taxon>
        <taxon>Sphagnales</taxon>
        <taxon>Sphagnaceae</taxon>
        <taxon>Sphagnum</taxon>
    </lineage>
</organism>
<dbReference type="Proteomes" id="UP001497444">
    <property type="component" value="Chromosome 18"/>
</dbReference>
<evidence type="ECO:0000313" key="2">
    <source>
        <dbReference type="Proteomes" id="UP001497444"/>
    </source>
</evidence>
<gene>
    <name evidence="1" type="ORF">CSSPJE1EN1_LOCUS11814</name>
</gene>
<name>A0ABP0WKE3_9BRYO</name>